<dbReference type="AlphaFoldDB" id="A0A7X1Z9E1"/>
<sequence>MVIAIYDGEFITDYIDCDMSTREEMESATDKEFNGAIAEYKADMKKLEGLEYEAMDLKELLVKLKKQNDIF</sequence>
<organism evidence="1 2">
    <name type="scientific">Lactococcus hircilactis</name>
    <dbReference type="NCBI Taxonomy" id="1494462"/>
    <lineage>
        <taxon>Bacteria</taxon>
        <taxon>Bacillati</taxon>
        <taxon>Bacillota</taxon>
        <taxon>Bacilli</taxon>
        <taxon>Lactobacillales</taxon>
        <taxon>Streptococcaceae</taxon>
        <taxon>Lactococcus</taxon>
    </lineage>
</organism>
<gene>
    <name evidence="1" type="ORF">GHI93_03030</name>
</gene>
<dbReference type="Proteomes" id="UP000439550">
    <property type="component" value="Unassembled WGS sequence"/>
</dbReference>
<evidence type="ECO:0000313" key="2">
    <source>
        <dbReference type="Proteomes" id="UP000439550"/>
    </source>
</evidence>
<keyword evidence="2" id="KW-1185">Reference proteome</keyword>
<dbReference type="RefSeq" id="WP_153495472.1">
    <property type="nucleotide sequence ID" value="NZ_CBCRWP010000001.1"/>
</dbReference>
<reference evidence="1 2" key="1">
    <citation type="submission" date="2019-10" db="EMBL/GenBank/DDBJ databases">
        <authorList>
            <person name="Dong K."/>
        </authorList>
    </citation>
    <scope>NUCLEOTIDE SEQUENCE [LARGE SCALE GENOMIC DNA]</scope>
    <source>
        <strain evidence="1 2">DSM 28960</strain>
    </source>
</reference>
<evidence type="ECO:0000313" key="1">
    <source>
        <dbReference type="EMBL" id="MQW38925.1"/>
    </source>
</evidence>
<comment type="caution">
    <text evidence="1">The sequence shown here is derived from an EMBL/GenBank/DDBJ whole genome shotgun (WGS) entry which is preliminary data.</text>
</comment>
<accession>A0A7X1Z9E1</accession>
<dbReference type="EMBL" id="WITJ01000003">
    <property type="protein sequence ID" value="MQW38925.1"/>
    <property type="molecule type" value="Genomic_DNA"/>
</dbReference>
<proteinExistence type="predicted"/>
<protein>
    <submittedName>
        <fullName evidence="1">Uncharacterized protein</fullName>
    </submittedName>
</protein>
<name>A0A7X1Z9E1_9LACT</name>